<sequence>MCNLHRVKSGKKVITSYYVSNLPEGVLKAQIWKSFQKYGRLADIYIGGKKDRSGSTFAFVRIENIRDAKVLEHEKSYQVAWKETNATRDSRTFAEVTKGTTSRPLAAGATPIAIKPATFSVGMEDCVMVGETISIQQIADLPTVLPIDGNPAGMVYYIGGLNVIIKFINSKSAKALYDNEHNWKCWFKWLKMGFNDLIPERITWIKILGLPVRIRSNENFPRIANTFGTTLEIIGVDWKAFDISIGEVCIIAKHNTIINDVVNISFVNKVYSVGVVEYDRDWTTFDRSIQKDPVAQVNDDIDDEPEDDMEVNDSKEDKGDKQDFEEEDNQDSKEDAISETWMGPIQQECAPKDGEIVEESGEYVAPTTVALMSEDLDNPRDDRNGTSVKGGQLPEGPVNNSIKPISTPPEPNHNASLRPIYTIPLPGGDE</sequence>
<evidence type="ECO:0000256" key="2">
    <source>
        <dbReference type="SAM" id="MobiDB-lite"/>
    </source>
</evidence>
<dbReference type="InterPro" id="IPR035979">
    <property type="entry name" value="RBD_domain_sf"/>
</dbReference>
<gene>
    <name evidence="4" type="ORF">LSALG_LOCUS29931</name>
</gene>
<organism evidence="4 5">
    <name type="scientific">Lactuca saligna</name>
    <name type="common">Willowleaf lettuce</name>
    <dbReference type="NCBI Taxonomy" id="75948"/>
    <lineage>
        <taxon>Eukaryota</taxon>
        <taxon>Viridiplantae</taxon>
        <taxon>Streptophyta</taxon>
        <taxon>Embryophyta</taxon>
        <taxon>Tracheophyta</taxon>
        <taxon>Spermatophyta</taxon>
        <taxon>Magnoliopsida</taxon>
        <taxon>eudicotyledons</taxon>
        <taxon>Gunneridae</taxon>
        <taxon>Pentapetalae</taxon>
        <taxon>asterids</taxon>
        <taxon>campanulids</taxon>
        <taxon>Asterales</taxon>
        <taxon>Asteraceae</taxon>
        <taxon>Cichorioideae</taxon>
        <taxon>Cichorieae</taxon>
        <taxon>Lactucinae</taxon>
        <taxon>Lactuca</taxon>
    </lineage>
</organism>
<dbReference type="Pfam" id="PF00076">
    <property type="entry name" value="RRM_1"/>
    <property type="match status" value="1"/>
</dbReference>
<dbReference type="PROSITE" id="PS50102">
    <property type="entry name" value="RRM"/>
    <property type="match status" value="1"/>
</dbReference>
<dbReference type="EMBL" id="OX465082">
    <property type="protein sequence ID" value="CAI9290754.1"/>
    <property type="molecule type" value="Genomic_DNA"/>
</dbReference>
<dbReference type="InterPro" id="IPR000504">
    <property type="entry name" value="RRM_dom"/>
</dbReference>
<keyword evidence="1" id="KW-0694">RNA-binding</keyword>
<dbReference type="Proteomes" id="UP001177003">
    <property type="component" value="Chromosome 6"/>
</dbReference>
<dbReference type="GO" id="GO:0003723">
    <property type="term" value="F:RNA binding"/>
    <property type="evidence" value="ECO:0007669"/>
    <property type="project" value="UniProtKB-UniRule"/>
</dbReference>
<protein>
    <recommendedName>
        <fullName evidence="3">RRM domain-containing protein</fullName>
    </recommendedName>
</protein>
<feature type="compositionally biased region" description="Acidic residues" evidence="2">
    <location>
        <begin position="299"/>
        <end position="311"/>
    </location>
</feature>
<evidence type="ECO:0000259" key="3">
    <source>
        <dbReference type="PROSITE" id="PS50102"/>
    </source>
</evidence>
<feature type="region of interest" description="Disordered" evidence="2">
    <location>
        <begin position="371"/>
        <end position="430"/>
    </location>
</feature>
<evidence type="ECO:0000313" key="5">
    <source>
        <dbReference type="Proteomes" id="UP001177003"/>
    </source>
</evidence>
<proteinExistence type="predicted"/>
<name>A0AA36EC33_LACSI</name>
<dbReference type="InterPro" id="IPR012677">
    <property type="entry name" value="Nucleotide-bd_a/b_plait_sf"/>
</dbReference>
<reference evidence="4" key="1">
    <citation type="submission" date="2023-04" db="EMBL/GenBank/DDBJ databases">
        <authorList>
            <person name="Vijverberg K."/>
            <person name="Xiong W."/>
            <person name="Schranz E."/>
        </authorList>
    </citation>
    <scope>NUCLEOTIDE SEQUENCE</scope>
</reference>
<accession>A0AA36EC33</accession>
<feature type="region of interest" description="Disordered" evidence="2">
    <location>
        <begin position="293"/>
        <end position="344"/>
    </location>
</feature>
<dbReference type="AlphaFoldDB" id="A0AA36EC33"/>
<keyword evidence="5" id="KW-1185">Reference proteome</keyword>
<feature type="compositionally biased region" description="Basic and acidic residues" evidence="2">
    <location>
        <begin position="312"/>
        <end position="322"/>
    </location>
</feature>
<feature type="domain" description="RRM" evidence="3">
    <location>
        <begin position="15"/>
        <end position="84"/>
    </location>
</feature>
<dbReference type="Gene3D" id="3.30.70.330">
    <property type="match status" value="1"/>
</dbReference>
<evidence type="ECO:0000313" key="4">
    <source>
        <dbReference type="EMBL" id="CAI9290754.1"/>
    </source>
</evidence>
<evidence type="ECO:0000256" key="1">
    <source>
        <dbReference type="PROSITE-ProRule" id="PRU00176"/>
    </source>
</evidence>
<dbReference type="SUPFAM" id="SSF54928">
    <property type="entry name" value="RNA-binding domain, RBD"/>
    <property type="match status" value="1"/>
</dbReference>